<evidence type="ECO:0000256" key="1">
    <source>
        <dbReference type="SAM" id="MobiDB-lite"/>
    </source>
</evidence>
<proteinExistence type="predicted"/>
<sequence length="256" mass="29374">MLCPDRTYLLTSSARPVCTSIQYRPHSQLLNCQRTTAACRAADGQPTWLENAAAPEQPSSPPQPFERQPPWNLSFDIRERETDWTDENKARLVTIIAGRELKETNEVTARRLEELLRILPNLSARLATMRPWVLADLLRDTPRVAEHLLQLRSLLPHLNVAVLAAFKPTLLLQEPQEVMRETQKVGSLLGLSEERTQGMLQEQPRFMDAEAVEEVLEELQRLMPKQDNKRFLINNPDWITKVERGPKRLGPHPDDI</sequence>
<dbReference type="Proteomes" id="UP001485043">
    <property type="component" value="Unassembled WGS sequence"/>
</dbReference>
<protein>
    <submittedName>
        <fullName evidence="2">Uncharacterized protein</fullName>
    </submittedName>
</protein>
<name>A0AAW1SWM9_9CHLO</name>
<evidence type="ECO:0000313" key="3">
    <source>
        <dbReference type="Proteomes" id="UP001485043"/>
    </source>
</evidence>
<comment type="caution">
    <text evidence="2">The sequence shown here is derived from an EMBL/GenBank/DDBJ whole genome shotgun (WGS) entry which is preliminary data.</text>
</comment>
<accession>A0AAW1SWM9</accession>
<gene>
    <name evidence="2" type="ORF">WJX84_000735</name>
</gene>
<evidence type="ECO:0000313" key="2">
    <source>
        <dbReference type="EMBL" id="KAK9861747.1"/>
    </source>
</evidence>
<dbReference type="AlphaFoldDB" id="A0AAW1SWM9"/>
<feature type="region of interest" description="Disordered" evidence="1">
    <location>
        <begin position="51"/>
        <end position="70"/>
    </location>
</feature>
<organism evidence="2 3">
    <name type="scientific">Apatococcus fuscideae</name>
    <dbReference type="NCBI Taxonomy" id="2026836"/>
    <lineage>
        <taxon>Eukaryota</taxon>
        <taxon>Viridiplantae</taxon>
        <taxon>Chlorophyta</taxon>
        <taxon>core chlorophytes</taxon>
        <taxon>Trebouxiophyceae</taxon>
        <taxon>Chlorellales</taxon>
        <taxon>Chlorellaceae</taxon>
        <taxon>Apatococcus</taxon>
    </lineage>
</organism>
<reference evidence="2 3" key="1">
    <citation type="journal article" date="2024" name="Nat. Commun.">
        <title>Phylogenomics reveals the evolutionary origins of lichenization in chlorophyte algae.</title>
        <authorList>
            <person name="Puginier C."/>
            <person name="Libourel C."/>
            <person name="Otte J."/>
            <person name="Skaloud P."/>
            <person name="Haon M."/>
            <person name="Grisel S."/>
            <person name="Petersen M."/>
            <person name="Berrin J.G."/>
            <person name="Delaux P.M."/>
            <person name="Dal Grande F."/>
            <person name="Keller J."/>
        </authorList>
    </citation>
    <scope>NUCLEOTIDE SEQUENCE [LARGE SCALE GENOMIC DNA]</scope>
    <source>
        <strain evidence="2 3">SAG 2523</strain>
    </source>
</reference>
<keyword evidence="3" id="KW-1185">Reference proteome</keyword>
<dbReference type="EMBL" id="JALJOV010000707">
    <property type="protein sequence ID" value="KAK9861747.1"/>
    <property type="molecule type" value="Genomic_DNA"/>
</dbReference>